<comment type="caution">
    <text evidence="2">The sequence shown here is derived from an EMBL/GenBank/DDBJ whole genome shotgun (WGS) entry which is preliminary data.</text>
</comment>
<keyword evidence="3" id="KW-1185">Reference proteome</keyword>
<dbReference type="Proteomes" id="UP001476798">
    <property type="component" value="Unassembled WGS sequence"/>
</dbReference>
<dbReference type="EMBL" id="JAHRIO010050231">
    <property type="protein sequence ID" value="MEQ2174216.1"/>
    <property type="molecule type" value="Genomic_DNA"/>
</dbReference>
<organism evidence="2 3">
    <name type="scientific">Goodea atripinnis</name>
    <dbReference type="NCBI Taxonomy" id="208336"/>
    <lineage>
        <taxon>Eukaryota</taxon>
        <taxon>Metazoa</taxon>
        <taxon>Chordata</taxon>
        <taxon>Craniata</taxon>
        <taxon>Vertebrata</taxon>
        <taxon>Euteleostomi</taxon>
        <taxon>Actinopterygii</taxon>
        <taxon>Neopterygii</taxon>
        <taxon>Teleostei</taxon>
        <taxon>Neoteleostei</taxon>
        <taxon>Acanthomorphata</taxon>
        <taxon>Ovalentaria</taxon>
        <taxon>Atherinomorphae</taxon>
        <taxon>Cyprinodontiformes</taxon>
        <taxon>Goodeidae</taxon>
        <taxon>Goodea</taxon>
    </lineage>
</organism>
<reference evidence="2 3" key="1">
    <citation type="submission" date="2021-06" db="EMBL/GenBank/DDBJ databases">
        <authorList>
            <person name="Palmer J.M."/>
        </authorList>
    </citation>
    <scope>NUCLEOTIDE SEQUENCE [LARGE SCALE GENOMIC DNA]</scope>
    <source>
        <strain evidence="2 3">GA_2019</strain>
        <tissue evidence="2">Muscle</tissue>
    </source>
</reference>
<feature type="compositionally biased region" description="Polar residues" evidence="1">
    <location>
        <begin position="56"/>
        <end position="73"/>
    </location>
</feature>
<gene>
    <name evidence="2" type="ORF">GOODEAATRI_005588</name>
</gene>
<sequence length="150" mass="16477">MWLIQLGWRVLILKQDRVWILQLHQSPCHPHCSNGLFVQQEYKTKEKYESDREGSATPSEDMTSSPCAQHNGSYKTHSEEELFLGGNATKTFLFVSGCKLDVLSLLSSVALSVSLSLQVCVISGESLTSSQFLRSGSTDANGITASFSSN</sequence>
<proteinExistence type="predicted"/>
<evidence type="ECO:0000313" key="2">
    <source>
        <dbReference type="EMBL" id="MEQ2174216.1"/>
    </source>
</evidence>
<evidence type="ECO:0000313" key="3">
    <source>
        <dbReference type="Proteomes" id="UP001476798"/>
    </source>
</evidence>
<protein>
    <submittedName>
        <fullName evidence="2">Uncharacterized protein</fullName>
    </submittedName>
</protein>
<accession>A0ABV0NS41</accession>
<feature type="region of interest" description="Disordered" evidence="1">
    <location>
        <begin position="48"/>
        <end position="73"/>
    </location>
</feature>
<name>A0ABV0NS41_9TELE</name>
<evidence type="ECO:0000256" key="1">
    <source>
        <dbReference type="SAM" id="MobiDB-lite"/>
    </source>
</evidence>